<dbReference type="AlphaFoldDB" id="A0A7W9AG66"/>
<proteinExistence type="predicted"/>
<sequence length="166" mass="17988">MHALPPGGGQGDITFDHADVVQVFCVAPSGAVFLELRGAQDRLWIALMSGEIRAGAFLPRFTIQHMPWLEPQMQSLKRLHSLVRTGALTGSALHRTGRGARLSLLLRAYDAQTDGASHQDFATVVFGAEAVGAAWNGASDFMRSRVKRMMRTARQLVAGGYRSLIG</sequence>
<evidence type="ECO:0000313" key="2">
    <source>
        <dbReference type="EMBL" id="MBB5685020.1"/>
    </source>
</evidence>
<reference evidence="2 3" key="1">
    <citation type="submission" date="2020-08" db="EMBL/GenBank/DDBJ databases">
        <title>Genomic Encyclopedia of Type Strains, Phase IV (KMG-IV): sequencing the most valuable type-strain genomes for metagenomic binning, comparative biology and taxonomic classification.</title>
        <authorList>
            <person name="Goeker M."/>
        </authorList>
    </citation>
    <scope>NUCLEOTIDE SEQUENCE [LARGE SCALE GENOMIC DNA]</scope>
    <source>
        <strain evidence="2 3">DSM 25079</strain>
    </source>
</reference>
<feature type="domain" description="T6SS Transcription factor RovC-like DNA binding" evidence="1">
    <location>
        <begin position="70"/>
        <end position="165"/>
    </location>
</feature>
<keyword evidence="3" id="KW-1185">Reference proteome</keyword>
<evidence type="ECO:0000259" key="1">
    <source>
        <dbReference type="Pfam" id="PF10074"/>
    </source>
</evidence>
<name>A0A7W9AG66_9SPHN</name>
<dbReference type="Proteomes" id="UP000549617">
    <property type="component" value="Unassembled WGS sequence"/>
</dbReference>
<comment type="caution">
    <text evidence="2">The sequence shown here is derived from an EMBL/GenBank/DDBJ whole genome shotgun (WGS) entry which is preliminary data.</text>
</comment>
<accession>A0A7W9AG66</accession>
<gene>
    <name evidence="2" type="ORF">FHS49_001011</name>
</gene>
<dbReference type="RefSeq" id="WP_184015829.1">
    <property type="nucleotide sequence ID" value="NZ_JACIJC010000001.1"/>
</dbReference>
<dbReference type="InterPro" id="IPR018754">
    <property type="entry name" value="RovC-like_DNA-bd"/>
</dbReference>
<dbReference type="EMBL" id="JACIJC010000001">
    <property type="protein sequence ID" value="MBB5685020.1"/>
    <property type="molecule type" value="Genomic_DNA"/>
</dbReference>
<protein>
    <recommendedName>
        <fullName evidence="1">T6SS Transcription factor RovC-like DNA binding domain-containing protein</fullName>
    </recommendedName>
</protein>
<evidence type="ECO:0000313" key="3">
    <source>
        <dbReference type="Proteomes" id="UP000549617"/>
    </source>
</evidence>
<organism evidence="2 3">
    <name type="scientific">Sphingobium boeckii</name>
    <dbReference type="NCBI Taxonomy" id="1082345"/>
    <lineage>
        <taxon>Bacteria</taxon>
        <taxon>Pseudomonadati</taxon>
        <taxon>Pseudomonadota</taxon>
        <taxon>Alphaproteobacteria</taxon>
        <taxon>Sphingomonadales</taxon>
        <taxon>Sphingomonadaceae</taxon>
        <taxon>Sphingobium</taxon>
    </lineage>
</organism>
<dbReference type="Pfam" id="PF10074">
    <property type="entry name" value="RovC_DNA-bd"/>
    <property type="match status" value="1"/>
</dbReference>